<accession>A0A3Q9FN48</accession>
<dbReference type="Pfam" id="PF13472">
    <property type="entry name" value="Lipase_GDSL_2"/>
    <property type="match status" value="1"/>
</dbReference>
<feature type="domain" description="SGNH hydrolase-type esterase" evidence="2">
    <location>
        <begin position="53"/>
        <end position="216"/>
    </location>
</feature>
<dbReference type="OrthoDB" id="9786188at2"/>
<dbReference type="RefSeq" id="WP_126616389.1">
    <property type="nucleotide sequence ID" value="NZ_CP034562.1"/>
</dbReference>
<dbReference type="Proteomes" id="UP000267268">
    <property type="component" value="Chromosome 1"/>
</dbReference>
<dbReference type="Gene3D" id="3.40.50.1110">
    <property type="entry name" value="SGNH hydrolase"/>
    <property type="match status" value="1"/>
</dbReference>
<dbReference type="GO" id="GO:0004622">
    <property type="term" value="F:phosphatidylcholine lysophospholipase activity"/>
    <property type="evidence" value="ECO:0007669"/>
    <property type="project" value="TreeGrafter"/>
</dbReference>
<dbReference type="CDD" id="cd01822">
    <property type="entry name" value="Lysophospholipase_L1_like"/>
    <property type="match status" value="1"/>
</dbReference>
<name>A0A3Q9FN48_9BACT</name>
<evidence type="ECO:0000256" key="1">
    <source>
        <dbReference type="SAM" id="SignalP"/>
    </source>
</evidence>
<protein>
    <submittedName>
        <fullName evidence="3">Arylesterase</fullName>
    </submittedName>
</protein>
<dbReference type="EMBL" id="CP034562">
    <property type="protein sequence ID" value="AZQ63589.1"/>
    <property type="molecule type" value="Genomic_DNA"/>
</dbReference>
<dbReference type="InterPro" id="IPR051532">
    <property type="entry name" value="Ester_Hydrolysis_Enzymes"/>
</dbReference>
<evidence type="ECO:0000313" key="4">
    <source>
        <dbReference type="Proteomes" id="UP000267268"/>
    </source>
</evidence>
<sequence>MKSIRIFFIFLICSLDLLSSCSTTNSNDNTQQESEKKDVTKSIKKDSRKVIIFYGNSLTAGYGLEKEQSYPSIIQTTYDSLNIPYKCINAGLSGETTAGGKNRIDWVLNQNKPDIFVLSLGGNDALRGLDPKSSKQNLIDIIDIVKAKNPNCKILLAGIVPPPNMGEKYFNEFKLIFPQVSKEKNTFLLPFLLKGVAGNETLNQKDGIHPNIEGTKIVASTVMTALKPLL</sequence>
<dbReference type="PANTHER" id="PTHR30383">
    <property type="entry name" value="THIOESTERASE 1/PROTEASE 1/LYSOPHOSPHOLIPASE L1"/>
    <property type="match status" value="1"/>
</dbReference>
<reference evidence="3 4" key="1">
    <citation type="submission" date="2018-12" db="EMBL/GenBank/DDBJ databases">
        <title>Flammeovirga pectinis sp. nov., isolated from the gut of the Korean scallop, Patinopecten yessoensis.</title>
        <authorList>
            <person name="Bae J.-W."/>
            <person name="Jeong Y.-S."/>
            <person name="Kang W."/>
        </authorList>
    </citation>
    <scope>NUCLEOTIDE SEQUENCE [LARGE SCALE GENOMIC DNA]</scope>
    <source>
        <strain evidence="3 4">L12M1</strain>
    </source>
</reference>
<dbReference type="AlphaFoldDB" id="A0A3Q9FN48"/>
<evidence type="ECO:0000259" key="2">
    <source>
        <dbReference type="Pfam" id="PF13472"/>
    </source>
</evidence>
<gene>
    <name evidence="3" type="ORF">EI427_15570</name>
</gene>
<keyword evidence="1" id="KW-0732">Signal</keyword>
<dbReference type="SUPFAM" id="SSF52266">
    <property type="entry name" value="SGNH hydrolase"/>
    <property type="match status" value="1"/>
</dbReference>
<dbReference type="InterPro" id="IPR036514">
    <property type="entry name" value="SGNH_hydro_sf"/>
</dbReference>
<dbReference type="KEGG" id="fll:EI427_15570"/>
<proteinExistence type="predicted"/>
<dbReference type="PANTHER" id="PTHR30383:SF24">
    <property type="entry name" value="THIOESTERASE 1_PROTEASE 1_LYSOPHOSPHOLIPASE L1"/>
    <property type="match status" value="1"/>
</dbReference>
<organism evidence="3 4">
    <name type="scientific">Flammeovirga pectinis</name>
    <dbReference type="NCBI Taxonomy" id="2494373"/>
    <lineage>
        <taxon>Bacteria</taxon>
        <taxon>Pseudomonadati</taxon>
        <taxon>Bacteroidota</taxon>
        <taxon>Cytophagia</taxon>
        <taxon>Cytophagales</taxon>
        <taxon>Flammeovirgaceae</taxon>
        <taxon>Flammeovirga</taxon>
    </lineage>
</organism>
<dbReference type="InterPro" id="IPR013830">
    <property type="entry name" value="SGNH_hydro"/>
</dbReference>
<feature type="chain" id="PRO_5018706601" evidence="1">
    <location>
        <begin position="27"/>
        <end position="230"/>
    </location>
</feature>
<keyword evidence="4" id="KW-1185">Reference proteome</keyword>
<feature type="signal peptide" evidence="1">
    <location>
        <begin position="1"/>
        <end position="26"/>
    </location>
</feature>
<evidence type="ECO:0000313" key="3">
    <source>
        <dbReference type="EMBL" id="AZQ63589.1"/>
    </source>
</evidence>